<organism evidence="2 3">
    <name type="scientific">Chitinophaga costaii</name>
    <dbReference type="NCBI Taxonomy" id="1335309"/>
    <lineage>
        <taxon>Bacteria</taxon>
        <taxon>Pseudomonadati</taxon>
        <taxon>Bacteroidota</taxon>
        <taxon>Chitinophagia</taxon>
        <taxon>Chitinophagales</taxon>
        <taxon>Chitinophagaceae</taxon>
        <taxon>Chitinophaga</taxon>
    </lineage>
</organism>
<dbReference type="GO" id="GO:0022857">
    <property type="term" value="F:transmembrane transporter activity"/>
    <property type="evidence" value="ECO:0007669"/>
    <property type="project" value="UniProtKB-UniRule"/>
</dbReference>
<proteinExistence type="inferred from homology"/>
<keyword evidence="1" id="KW-0472">Membrane</keyword>
<keyword evidence="3" id="KW-1185">Reference proteome</keyword>
<name>A0A1C4ECU6_9BACT</name>
<dbReference type="OrthoDB" id="9805479at2"/>
<dbReference type="EMBL" id="FMAR01000008">
    <property type="protein sequence ID" value="SCC41446.1"/>
    <property type="molecule type" value="Genomic_DNA"/>
</dbReference>
<evidence type="ECO:0000256" key="1">
    <source>
        <dbReference type="HAMAP-Rule" id="MF_02088"/>
    </source>
</evidence>
<protein>
    <recommendedName>
        <fullName evidence="1">Probable queuosine precursor transporter</fullName>
        <shortName evidence="1">Q precursor transporter</shortName>
    </recommendedName>
</protein>
<evidence type="ECO:0000313" key="3">
    <source>
        <dbReference type="Proteomes" id="UP000242818"/>
    </source>
</evidence>
<feature type="transmembrane region" description="Helical" evidence="1">
    <location>
        <begin position="203"/>
        <end position="233"/>
    </location>
</feature>
<reference evidence="2 3" key="1">
    <citation type="submission" date="2016-08" db="EMBL/GenBank/DDBJ databases">
        <authorList>
            <person name="Seilhamer J.J."/>
        </authorList>
    </citation>
    <scope>NUCLEOTIDE SEQUENCE [LARGE SCALE GENOMIC DNA]</scope>
    <source>
        <strain evidence="2 3">A37T2</strain>
    </source>
</reference>
<keyword evidence="1" id="KW-1003">Cell membrane</keyword>
<comment type="similarity">
    <text evidence="1">Belongs to the vitamin uptake transporter (VUT/ECF) (TC 2.A.88) family. Q precursor transporter subfamily.</text>
</comment>
<feature type="transmembrane region" description="Helical" evidence="1">
    <location>
        <begin position="173"/>
        <end position="197"/>
    </location>
</feature>
<dbReference type="PANTHER" id="PTHR34300:SF2">
    <property type="entry name" value="QUEUOSINE PRECURSOR TRANSPORTER-RELATED"/>
    <property type="match status" value="1"/>
</dbReference>
<gene>
    <name evidence="2" type="ORF">GA0116948_10820</name>
</gene>
<dbReference type="STRING" id="1335309.GA0116948_10820"/>
<dbReference type="Pfam" id="PF02592">
    <property type="entry name" value="Vut_1"/>
    <property type="match status" value="1"/>
</dbReference>
<sequence length="268" mass="29719">MIKKLLSDKPTRLLIIFTSFFVANALIAECIGGKIFSLEGTLGLPVHTFTLFGQSGLSYNLTCGVLLWPLEFIITDIVNEYYGPRAVRRISYIAVALISYAFLMFYLSIKTPPAAFWLSTGQPQVPDMQSAYSNIYGQGMWIILGSICAFLVSQIVDVTVFHRIKRVTGEKNVWLRATGSTVVSQLVDSFIVLYIAFKLGKDWSWQLVLAVCLVNYSFKFTCAIVLTPVIYFIEHRIEKYFGKALTAEMKAAAMGKDSSIAGADVVAG</sequence>
<dbReference type="AlphaFoldDB" id="A0A1C4ECU6"/>
<keyword evidence="1" id="KW-0813">Transport</keyword>
<comment type="subcellular location">
    <subcellularLocation>
        <location evidence="1">Cell membrane</location>
        <topology evidence="1">Multi-pass membrane protein</topology>
    </subcellularLocation>
</comment>
<dbReference type="InterPro" id="IPR003744">
    <property type="entry name" value="YhhQ"/>
</dbReference>
<comment type="function">
    <text evidence="1">Involved in the import of queuosine (Q) precursors, required for Q precursor salvage.</text>
</comment>
<dbReference type="GO" id="GO:0005886">
    <property type="term" value="C:plasma membrane"/>
    <property type="evidence" value="ECO:0007669"/>
    <property type="project" value="UniProtKB-SubCell"/>
</dbReference>
<dbReference type="Proteomes" id="UP000242818">
    <property type="component" value="Unassembled WGS sequence"/>
</dbReference>
<keyword evidence="1" id="KW-1133">Transmembrane helix</keyword>
<accession>A0A1C4ECU6</accession>
<dbReference type="RefSeq" id="WP_089712579.1">
    <property type="nucleotide sequence ID" value="NZ_FMAR01000008.1"/>
</dbReference>
<feature type="transmembrane region" description="Helical" evidence="1">
    <location>
        <begin position="90"/>
        <end position="109"/>
    </location>
</feature>
<feature type="transmembrane region" description="Helical" evidence="1">
    <location>
        <begin position="12"/>
        <end position="37"/>
    </location>
</feature>
<evidence type="ECO:0000313" key="2">
    <source>
        <dbReference type="EMBL" id="SCC41446.1"/>
    </source>
</evidence>
<feature type="transmembrane region" description="Helical" evidence="1">
    <location>
        <begin position="140"/>
        <end position="161"/>
    </location>
</feature>
<dbReference type="HAMAP" id="MF_02088">
    <property type="entry name" value="Q_prec_transport"/>
    <property type="match status" value="1"/>
</dbReference>
<keyword evidence="1" id="KW-0812">Transmembrane</keyword>
<dbReference type="PANTHER" id="PTHR34300">
    <property type="entry name" value="QUEUOSINE PRECURSOR TRANSPORTER-RELATED"/>
    <property type="match status" value="1"/>
</dbReference>
<feature type="transmembrane region" description="Helical" evidence="1">
    <location>
        <begin position="57"/>
        <end position="78"/>
    </location>
</feature>
<dbReference type="NCBIfam" id="TIGR00697">
    <property type="entry name" value="queuosine precursor transporter"/>
    <property type="match status" value="1"/>
</dbReference>